<reference evidence="1 2" key="1">
    <citation type="submission" date="2019-06" db="EMBL/GenBank/DDBJ databases">
        <authorList>
            <person name="Kincaid V.D."/>
            <person name="Fuller A."/>
            <person name="Hodges K."/>
            <person name="Bansal M."/>
            <person name="Essig J."/>
            <person name="Johnson A."/>
        </authorList>
    </citation>
    <scope>NUCLEOTIDE SEQUENCE [LARGE SCALE GENOMIC DNA]</scope>
</reference>
<keyword evidence="2" id="KW-1185">Reference proteome</keyword>
<dbReference type="Proteomes" id="UP000320799">
    <property type="component" value="Segment"/>
</dbReference>
<evidence type="ECO:0000313" key="1">
    <source>
        <dbReference type="EMBL" id="QDH83402.1"/>
    </source>
</evidence>
<protein>
    <submittedName>
        <fullName evidence="1">Uncharacterized protein</fullName>
    </submittedName>
</protein>
<proteinExistence type="predicted"/>
<organism evidence="1 2">
    <name type="scientific">Achromobacter phage Motura</name>
    <dbReference type="NCBI Taxonomy" id="2591403"/>
    <lineage>
        <taxon>Viruses</taxon>
        <taxon>Duplodnaviria</taxon>
        <taxon>Heunggongvirae</taxon>
        <taxon>Uroviricota</taxon>
        <taxon>Caudoviricetes</taxon>
        <taxon>Moturavirus</taxon>
        <taxon>Moturavirus motura</taxon>
    </lineage>
</organism>
<dbReference type="GeneID" id="56136203"/>
<name>A0A514CSE8_9CAUD</name>
<dbReference type="EMBL" id="MN094788">
    <property type="protein sequence ID" value="QDH83402.1"/>
    <property type="molecule type" value="Genomic_DNA"/>
</dbReference>
<dbReference type="KEGG" id="vg:56136203"/>
<sequence>MHIEFSESPYKSATESISQLRERLKAYRIQTSAEAKARVKLIENLDLNAFTVYLGPVENAQHRN</sequence>
<evidence type="ECO:0000313" key="2">
    <source>
        <dbReference type="Proteomes" id="UP000320799"/>
    </source>
</evidence>
<accession>A0A514CSE8</accession>
<dbReference type="RefSeq" id="YP_009903927.1">
    <property type="nucleotide sequence ID" value="NC_049849.1"/>
</dbReference>